<feature type="compositionally biased region" description="Polar residues" evidence="2">
    <location>
        <begin position="219"/>
        <end position="252"/>
    </location>
</feature>
<dbReference type="EMBL" id="OZ034817">
    <property type="protein sequence ID" value="CAL1384386.1"/>
    <property type="molecule type" value="Genomic_DNA"/>
</dbReference>
<feature type="compositionally biased region" description="Basic and acidic residues" evidence="2">
    <location>
        <begin position="22"/>
        <end position="33"/>
    </location>
</feature>
<dbReference type="PANTHER" id="PTHR47490">
    <property type="entry name" value="PROTEIN BLISTER"/>
    <property type="match status" value="1"/>
</dbReference>
<dbReference type="InterPro" id="IPR044194">
    <property type="entry name" value="BLISTER"/>
</dbReference>
<name>A0AAV2EEJ2_9ROSI</name>
<gene>
    <name evidence="3" type="ORF">LTRI10_LOCUS25594</name>
</gene>
<feature type="coiled-coil region" evidence="1">
    <location>
        <begin position="431"/>
        <end position="528"/>
    </location>
</feature>
<protein>
    <recommendedName>
        <fullName evidence="5">BLISTER</fullName>
    </recommendedName>
</protein>
<dbReference type="PANTHER" id="PTHR47490:SF2">
    <property type="entry name" value="PROTEIN BLISTER"/>
    <property type="match status" value="1"/>
</dbReference>
<organism evidence="3 4">
    <name type="scientific">Linum trigynum</name>
    <dbReference type="NCBI Taxonomy" id="586398"/>
    <lineage>
        <taxon>Eukaryota</taxon>
        <taxon>Viridiplantae</taxon>
        <taxon>Streptophyta</taxon>
        <taxon>Embryophyta</taxon>
        <taxon>Tracheophyta</taxon>
        <taxon>Spermatophyta</taxon>
        <taxon>Magnoliopsida</taxon>
        <taxon>eudicotyledons</taxon>
        <taxon>Gunneridae</taxon>
        <taxon>Pentapetalae</taxon>
        <taxon>rosids</taxon>
        <taxon>fabids</taxon>
        <taxon>Malpighiales</taxon>
        <taxon>Linaceae</taxon>
        <taxon>Linum</taxon>
    </lineage>
</organism>
<feature type="region of interest" description="Disordered" evidence="2">
    <location>
        <begin position="22"/>
        <end position="106"/>
    </location>
</feature>
<keyword evidence="4" id="KW-1185">Reference proteome</keyword>
<evidence type="ECO:0000256" key="1">
    <source>
        <dbReference type="SAM" id="Coils"/>
    </source>
</evidence>
<feature type="compositionally biased region" description="Polar residues" evidence="2">
    <location>
        <begin position="293"/>
        <end position="313"/>
    </location>
</feature>
<feature type="region of interest" description="Disordered" evidence="2">
    <location>
        <begin position="342"/>
        <end position="371"/>
    </location>
</feature>
<feature type="compositionally biased region" description="Polar residues" evidence="2">
    <location>
        <begin position="264"/>
        <end position="273"/>
    </location>
</feature>
<feature type="region of interest" description="Disordered" evidence="2">
    <location>
        <begin position="290"/>
        <end position="328"/>
    </location>
</feature>
<feature type="compositionally biased region" description="Polar residues" evidence="2">
    <location>
        <begin position="645"/>
        <end position="655"/>
    </location>
</feature>
<feature type="compositionally biased region" description="Polar residues" evidence="2">
    <location>
        <begin position="72"/>
        <end position="96"/>
    </location>
</feature>
<accession>A0AAV2EEJ2</accession>
<feature type="region of interest" description="Disordered" evidence="2">
    <location>
        <begin position="219"/>
        <end position="273"/>
    </location>
</feature>
<sequence>MASVQVLRKQEHLEAGKRRLEEFRKKKAADRAKKAGAPAQSQGSDVNIEEKKPLEKKPLETEQVRVTASDGVGTSSASGVTFQISSQRNKGDNLTTKVEHSTSKIANASPSALNDFSTIFSDIGQRSAENSDLTRSDALGIEREGVTKYGLTNSIRDSSAHASGQGVLPDGILSHQAKNPQVDQGFDSSFSHYKHSGTDAFQHEEYKSSSWDSIVANPGSQTSSLNRGSIFSNSEAKPVDSSQPNTNLNLRGSGNGVEKEMRGTLQTSDSTISDFGRRDFKSLASWLPGVHGDSTQLSEPTSNSGVKDSSNHASLHGGQYETNSRRSRPSFLDSINVARPTLASPFSQSKPYESFMPVTSNSNGTDVQEPSTLTKPFVDTEMGPFSKSKSSSAPDVYEHSWKSSVSSSNGFDVPRSNINDNNIEGTHEFYAPQQNEDFSALEQHIEDLTQEKFSLQRALEASRALAESLASENTSLTDTYNQQRGTVNQLKSEMEKLQEEIRAHLVELESVKAEYTNAQLECNAADERAKLLASEVIGLEEKALRLRSNELKLERELEKSHAEIASSKKKISNLERERLDLHSTIDALQEEKKLLQSKLRKASTGGKSIDAGKITAVKRDMSTSTEDLEVFPDTSDHETSDAALTGSNVPSSSVSPEIGQPDNGISPAYIPADQLRMIQNINEIMSELAFEKEELMKALASESSQCSKLKDLNKDLSRKLETQTLRLELLAAQSMATENIATRLPESRSMQENPAYADEGDEVVERVLGWIMKLFPGGPAKRRTSKLL</sequence>
<dbReference type="Proteomes" id="UP001497516">
    <property type="component" value="Chromosome 4"/>
</dbReference>
<feature type="compositionally biased region" description="Basic and acidic residues" evidence="2">
    <location>
        <begin position="48"/>
        <end position="63"/>
    </location>
</feature>
<proteinExistence type="predicted"/>
<evidence type="ECO:0008006" key="5">
    <source>
        <dbReference type="Google" id="ProtNLM"/>
    </source>
</evidence>
<dbReference type="AlphaFoldDB" id="A0AAV2EEJ2"/>
<dbReference type="Gene3D" id="1.10.287.1490">
    <property type="match status" value="1"/>
</dbReference>
<feature type="coiled-coil region" evidence="1">
    <location>
        <begin position="557"/>
        <end position="605"/>
    </location>
</feature>
<dbReference type="GO" id="GO:0040008">
    <property type="term" value="P:regulation of growth"/>
    <property type="evidence" value="ECO:0007669"/>
    <property type="project" value="InterPro"/>
</dbReference>
<feature type="region of interest" description="Disordered" evidence="2">
    <location>
        <begin position="622"/>
        <end position="660"/>
    </location>
</feature>
<feature type="compositionally biased region" description="Polar residues" evidence="2">
    <location>
        <begin position="344"/>
        <end position="371"/>
    </location>
</feature>
<evidence type="ECO:0000313" key="4">
    <source>
        <dbReference type="Proteomes" id="UP001497516"/>
    </source>
</evidence>
<evidence type="ECO:0000256" key="2">
    <source>
        <dbReference type="SAM" id="MobiDB-lite"/>
    </source>
</evidence>
<evidence type="ECO:0000313" key="3">
    <source>
        <dbReference type="EMBL" id="CAL1384386.1"/>
    </source>
</evidence>
<keyword evidence="1" id="KW-0175">Coiled coil</keyword>
<reference evidence="3 4" key="1">
    <citation type="submission" date="2024-04" db="EMBL/GenBank/DDBJ databases">
        <authorList>
            <person name="Fracassetti M."/>
        </authorList>
    </citation>
    <scope>NUCLEOTIDE SEQUENCE [LARGE SCALE GENOMIC DNA]</scope>
</reference>